<dbReference type="Gene3D" id="3.40.50.1450">
    <property type="entry name" value="HybD-like"/>
    <property type="match status" value="1"/>
</dbReference>
<dbReference type="Pfam" id="PF01750">
    <property type="entry name" value="HycI"/>
    <property type="match status" value="1"/>
</dbReference>
<dbReference type="SUPFAM" id="SSF53163">
    <property type="entry name" value="HybD-like"/>
    <property type="match status" value="1"/>
</dbReference>
<evidence type="ECO:0000256" key="1">
    <source>
        <dbReference type="ARBA" id="ARBA00006814"/>
    </source>
</evidence>
<dbReference type="NCBIfam" id="TIGR00072">
    <property type="entry name" value="hydrog_prot"/>
    <property type="match status" value="1"/>
</dbReference>
<dbReference type="AlphaFoldDB" id="A0A644T7K3"/>
<evidence type="ECO:0000256" key="4">
    <source>
        <dbReference type="ARBA" id="ARBA00022801"/>
    </source>
</evidence>
<dbReference type="PRINTS" id="PR00446">
    <property type="entry name" value="HYDRGNUPTAKE"/>
</dbReference>
<evidence type="ECO:0008006" key="6">
    <source>
        <dbReference type="Google" id="ProtNLM"/>
    </source>
</evidence>
<dbReference type="GO" id="GO:0004190">
    <property type="term" value="F:aspartic-type endopeptidase activity"/>
    <property type="evidence" value="ECO:0007669"/>
    <property type="project" value="UniProtKB-KW"/>
</dbReference>
<proteinExistence type="inferred from homology"/>
<evidence type="ECO:0000256" key="3">
    <source>
        <dbReference type="ARBA" id="ARBA00022750"/>
    </source>
</evidence>
<dbReference type="PANTHER" id="PTHR30302">
    <property type="entry name" value="HYDROGENASE 1 MATURATION PROTEASE"/>
    <property type="match status" value="1"/>
</dbReference>
<protein>
    <recommendedName>
        <fullName evidence="6">Hydrogenase 3 maturation protease</fullName>
    </recommendedName>
</protein>
<dbReference type="CDD" id="cd06067">
    <property type="entry name" value="H2MP_MemB-H2evol"/>
    <property type="match status" value="1"/>
</dbReference>
<dbReference type="EMBL" id="VSSQ01000019">
    <property type="protein sequence ID" value="MPL62915.1"/>
    <property type="molecule type" value="Genomic_DNA"/>
</dbReference>
<evidence type="ECO:0000256" key="2">
    <source>
        <dbReference type="ARBA" id="ARBA00022670"/>
    </source>
</evidence>
<evidence type="ECO:0000313" key="5">
    <source>
        <dbReference type="EMBL" id="MPL62915.1"/>
    </source>
</evidence>
<dbReference type="InterPro" id="IPR023430">
    <property type="entry name" value="Pept_HybD-like_dom_sf"/>
</dbReference>
<dbReference type="GO" id="GO:0016485">
    <property type="term" value="P:protein processing"/>
    <property type="evidence" value="ECO:0007669"/>
    <property type="project" value="TreeGrafter"/>
</dbReference>
<dbReference type="GO" id="GO:0008047">
    <property type="term" value="F:enzyme activator activity"/>
    <property type="evidence" value="ECO:0007669"/>
    <property type="project" value="InterPro"/>
</dbReference>
<dbReference type="InterPro" id="IPR004420">
    <property type="entry name" value="Pept_A31_hyd_mat_HycI"/>
</dbReference>
<keyword evidence="3" id="KW-0064">Aspartyl protease</keyword>
<organism evidence="5">
    <name type="scientific">bioreactor metagenome</name>
    <dbReference type="NCBI Taxonomy" id="1076179"/>
    <lineage>
        <taxon>unclassified sequences</taxon>
        <taxon>metagenomes</taxon>
        <taxon>ecological metagenomes</taxon>
    </lineage>
</organism>
<comment type="similarity">
    <text evidence="1">Belongs to the peptidase A31 family.</text>
</comment>
<accession>A0A644T7K3</accession>
<dbReference type="InterPro" id="IPR000671">
    <property type="entry name" value="Peptidase_A31"/>
</dbReference>
<name>A0A644T7K3_9ZZZZ</name>
<sequence length="170" mass="18749">MKKELESFLTNYDKLIIFGIGNELRGDDALGPYIINELENIIGDYNSSKKLKNNNSNSLIFIDGGSAPENFTGVIKKENPSHLLVIDAAFMKTIPGTVKAIGKEELSEVNASTHSMSLSYLIKYLEKELNFKFLLIGIEPFKMNLGDDISSDILKSADSVIDSLSSILLN</sequence>
<comment type="caution">
    <text evidence="5">The sequence shown here is derived from an EMBL/GenBank/DDBJ whole genome shotgun (WGS) entry which is preliminary data.</text>
</comment>
<keyword evidence="4" id="KW-0378">Hydrolase</keyword>
<keyword evidence="2" id="KW-0645">Protease</keyword>
<dbReference type="PANTHER" id="PTHR30302:SF1">
    <property type="entry name" value="HYDROGENASE 2 MATURATION PROTEASE"/>
    <property type="match status" value="1"/>
</dbReference>
<gene>
    <name evidence="5" type="ORF">SDC9_08535</name>
</gene>
<reference evidence="5" key="1">
    <citation type="submission" date="2019-08" db="EMBL/GenBank/DDBJ databases">
        <authorList>
            <person name="Kucharzyk K."/>
            <person name="Murdoch R.W."/>
            <person name="Higgins S."/>
            <person name="Loffler F."/>
        </authorList>
    </citation>
    <scope>NUCLEOTIDE SEQUENCE</scope>
</reference>
<dbReference type="NCBIfam" id="TIGR00142">
    <property type="entry name" value="hycI"/>
    <property type="match status" value="1"/>
</dbReference>